<dbReference type="AlphaFoldDB" id="A0A2U1AN79"/>
<feature type="domain" description="Prokaryotic-type class I peptide chain release factors" evidence="2">
    <location>
        <begin position="7"/>
        <end position="132"/>
    </location>
</feature>
<reference evidence="4 5" key="1">
    <citation type="submission" date="2018-04" db="EMBL/GenBank/DDBJ databases">
        <title>Genomic Encyclopedia of Type Strains, Phase IV (KMG-IV): sequencing the most valuable type-strain genomes for metagenomic binning, comparative biology and taxonomic classification.</title>
        <authorList>
            <person name="Goeker M."/>
        </authorList>
    </citation>
    <scope>NUCLEOTIDE SEQUENCE [LARGE SCALE GENOMIC DNA]</scope>
    <source>
        <strain evidence="4 5">DSM 14823</strain>
    </source>
</reference>
<dbReference type="Proteomes" id="UP000245959">
    <property type="component" value="Unassembled WGS sequence"/>
</dbReference>
<dbReference type="GO" id="GO:0004045">
    <property type="term" value="F:peptidyl-tRNA hydrolase activity"/>
    <property type="evidence" value="ECO:0007669"/>
    <property type="project" value="UniProtKB-EC"/>
</dbReference>
<dbReference type="EMBL" id="JABAEW010000067">
    <property type="protein sequence ID" value="NMD88961.1"/>
    <property type="molecule type" value="Genomic_DNA"/>
</dbReference>
<organism evidence="4 5">
    <name type="scientific">Victivallis vadensis</name>
    <dbReference type="NCBI Taxonomy" id="172901"/>
    <lineage>
        <taxon>Bacteria</taxon>
        <taxon>Pseudomonadati</taxon>
        <taxon>Lentisphaerota</taxon>
        <taxon>Lentisphaeria</taxon>
        <taxon>Victivallales</taxon>
        <taxon>Victivallaceae</taxon>
        <taxon>Victivallis</taxon>
    </lineage>
</organism>
<reference evidence="3 6" key="2">
    <citation type="submission" date="2020-04" db="EMBL/GenBank/DDBJ databases">
        <authorList>
            <person name="Hitch T.C.A."/>
            <person name="Wylensek D."/>
            <person name="Clavel T."/>
        </authorList>
    </citation>
    <scope>NUCLEOTIDE SEQUENCE [LARGE SCALE GENOMIC DNA]</scope>
    <source>
        <strain evidence="3 6">COR2-253-APC-1A</strain>
    </source>
</reference>
<evidence type="ECO:0000313" key="4">
    <source>
        <dbReference type="EMBL" id="PVY37845.1"/>
    </source>
</evidence>
<evidence type="ECO:0000256" key="1">
    <source>
        <dbReference type="SAM" id="MobiDB-lite"/>
    </source>
</evidence>
<name>A0A2U1AN79_9BACT</name>
<gene>
    <name evidence="3" type="primary">arfB</name>
    <name evidence="4" type="ORF">C8D82_1303</name>
    <name evidence="3" type="ORF">HF882_20460</name>
</gene>
<dbReference type="Gene3D" id="3.30.160.20">
    <property type="match status" value="1"/>
</dbReference>
<dbReference type="Pfam" id="PF00472">
    <property type="entry name" value="RF-1"/>
    <property type="match status" value="1"/>
</dbReference>
<dbReference type="EC" id="3.1.1.29" evidence="3"/>
<accession>A0A2U1AN79</accession>
<evidence type="ECO:0000259" key="2">
    <source>
        <dbReference type="Pfam" id="PF00472"/>
    </source>
</evidence>
<dbReference type="NCBIfam" id="NF006718">
    <property type="entry name" value="PRK09256.1"/>
    <property type="match status" value="1"/>
</dbReference>
<dbReference type="GO" id="GO:0043022">
    <property type="term" value="F:ribosome binding"/>
    <property type="evidence" value="ECO:0007669"/>
    <property type="project" value="TreeGrafter"/>
</dbReference>
<dbReference type="PANTHER" id="PTHR47814:SF1">
    <property type="entry name" value="PEPTIDYL-TRNA HYDROLASE ARFB"/>
    <property type="match status" value="1"/>
</dbReference>
<protein>
    <submittedName>
        <fullName evidence="3">Aminoacyl-tRNA hydrolase</fullName>
        <ecNumber evidence="3">3.1.1.29</ecNumber>
    </submittedName>
    <submittedName>
        <fullName evidence="4">Ribosome-associated protein</fullName>
    </submittedName>
</protein>
<dbReference type="SUPFAM" id="SSF110916">
    <property type="entry name" value="Peptidyl-tRNA hydrolase domain-like"/>
    <property type="match status" value="1"/>
</dbReference>
<evidence type="ECO:0000313" key="3">
    <source>
        <dbReference type="EMBL" id="NMD88961.1"/>
    </source>
</evidence>
<proteinExistence type="predicted"/>
<comment type="caution">
    <text evidence="4">The sequence shown here is derived from an EMBL/GenBank/DDBJ whole genome shotgun (WGS) entry which is preliminary data.</text>
</comment>
<sequence length="140" mass="15608">MLIDGRIFIPDFELEWQFVQSPGPGGQNVNKVATSARLTFRLADSVSLPPEIKARLLERLGSRLNAAGELVVVCHESRSQSQNRREAGRKLAELISGALVVRRKRRPTRPTAGSVRRRLAEKSRRSELKRARSAPPSADE</sequence>
<keyword evidence="3" id="KW-0378">Hydrolase</keyword>
<dbReference type="InterPro" id="IPR000352">
    <property type="entry name" value="Pep_chain_release_fac_I"/>
</dbReference>
<dbReference type="EMBL" id="QEKH01000030">
    <property type="protein sequence ID" value="PVY37845.1"/>
    <property type="molecule type" value="Genomic_DNA"/>
</dbReference>
<feature type="compositionally biased region" description="Basic and acidic residues" evidence="1">
    <location>
        <begin position="118"/>
        <end position="130"/>
    </location>
</feature>
<evidence type="ECO:0000313" key="6">
    <source>
        <dbReference type="Proteomes" id="UP000576225"/>
    </source>
</evidence>
<evidence type="ECO:0000313" key="5">
    <source>
        <dbReference type="Proteomes" id="UP000245959"/>
    </source>
</evidence>
<keyword evidence="5" id="KW-1185">Reference proteome</keyword>
<dbReference type="GO" id="GO:0072344">
    <property type="term" value="P:rescue of stalled ribosome"/>
    <property type="evidence" value="ECO:0007669"/>
    <property type="project" value="TreeGrafter"/>
</dbReference>
<dbReference type="RefSeq" id="WP_116885262.1">
    <property type="nucleotide sequence ID" value="NZ_CAJKCJ010000098.1"/>
</dbReference>
<feature type="region of interest" description="Disordered" evidence="1">
    <location>
        <begin position="102"/>
        <end position="140"/>
    </location>
</feature>
<dbReference type="Proteomes" id="UP000576225">
    <property type="component" value="Unassembled WGS sequence"/>
</dbReference>
<dbReference type="PANTHER" id="PTHR47814">
    <property type="entry name" value="PEPTIDYL-TRNA HYDROLASE ARFB"/>
    <property type="match status" value="1"/>
</dbReference>
<dbReference type="GO" id="GO:0003747">
    <property type="term" value="F:translation release factor activity"/>
    <property type="evidence" value="ECO:0007669"/>
    <property type="project" value="InterPro"/>
</dbReference>